<protein>
    <recommendedName>
        <fullName evidence="10">Protein-tyrosine-phosphatase</fullName>
    </recommendedName>
</protein>
<dbReference type="SUPFAM" id="SSF90209">
    <property type="entry name" value="Ran binding protein zinc finger-like"/>
    <property type="match status" value="2"/>
</dbReference>
<dbReference type="InterPro" id="IPR036443">
    <property type="entry name" value="Znf_RanBP2_sf"/>
</dbReference>
<feature type="domain" description="RanBP2-type" evidence="7">
    <location>
        <begin position="701"/>
        <end position="730"/>
    </location>
</feature>
<dbReference type="Gene3D" id="3.90.190.10">
    <property type="entry name" value="Protein tyrosine phosphatase superfamily"/>
    <property type="match status" value="1"/>
</dbReference>
<sequence length="1318" mass="141676">MSVRHCWDGLELAGRQGWIRLGAWEGATPGGAGLEAQLVDLGVSQYRRLALEYDASWLVPAAILVMADPMTVISDPNPSTCSSFGPRAAGAEDIPPLAADDLQPDSPGSTDSLDDLEVTGHVSLSMSPEEAAESKNERSPGLPQYVEDRNDRNSSLHSVCKDYQHAADLGPEEACRPEAPDFVSLLLKHGVGLVVRANAGDEQGLAGIGGSYDPAAIIGQGIRHLDSFVKDTNGAIPPPHCHRIVLSFLREVADALAPEARAPPAAASRAPAVAVHCKGGFGRSMLLACLLVIHQYDVPGSALLAWARLVRPGAFTVPDQERFLCRFGCREVLQRAVSHRGRGREGLPCHVGLVGVAPRMCCSVQPLMAAAARNHGLETVGLDPSEVQPLPGSVELPPPETDPKPRAPEDEVGRGGVGDEVQARCVRGCEASCSAPFGSEPCLRLAHAILVAYDCAVNRGERGTDPGSRAASGGMCGARARPAPSEDGAEVRFAVALPCPTDSSAAGLPGLDLGCGGCGLQLGAAGGCTMQLGGCGLLGPAAFGGTDMEYTESVAARRGAVAPAAPPSRRERWGDAGVSRVAEELPPPPPEGFATAVAGGMGLQGHQLQPPPAQQAPAPALLPPWAGGRSGKGKGGGAIGVAEPVFVGFESLDMETGADPGSALAAQAALAAMRNASLSGQPGGLVNVAPERPPGPPVNAKPGDWVCKQCGDLQFARNPSCRRCGATKPMDGHKERADGKPWFAEPGDWVCSGCGDLQFKRNAICRKCQTPRSKRVQAQQAQAQAKATVSDKARNPPAAAAHAPFLSGAPLEHVPDWYINWYPGYSMDVIRHWYSKVMERFGMDPTLPREGQMTKVSIWFSTALRHSPYWKDGFSRHFEKISTFDPYDGWVVVDDLLTNWTENDQWKGYREMHEVLIKCRPHTSYVYWVLLNCCEMIDHHGMQKGRLQMKCVDDSMLLPPRPAICTLSKTLYINGVGEGAAICRKMGNFKIGVQYANEASPRIEEYASNIAEGSGANLPAIWGLGAMEARDTIIVQKPGYQKVIFPSGDYTLKLGRGAKVLKAKKTPSGGDIADSLHMLDWPQGADPQEMHARNRKVMLEWSKLTEVLDELHAEMTWWEGGERSPWSADIVADVDDLLPEPELSFEVDDMDVMFEPVTFDSGLRCSAGSHYDTVLYTFVNPWSEWKIVPEPYSSGTCKHFEEDYERTSGCSIDNNARMECGKVVNLLRFKATRADATLRYCALNTHMSFSGTAEERLRILEAAMDETKAAKCDSVIFVGDFNTRLHCRTRPAAGKNVKVRAELHGRGRHCDQSRRMTS</sequence>
<dbReference type="PROSITE" id="PS50056">
    <property type="entry name" value="TYR_PHOSPHATASE_2"/>
    <property type="match status" value="1"/>
</dbReference>
<keyword evidence="2 4" id="KW-0863">Zinc-finger</keyword>
<evidence type="ECO:0000256" key="3">
    <source>
        <dbReference type="ARBA" id="ARBA00022833"/>
    </source>
</evidence>
<feature type="domain" description="Tyrosine specific protein phosphatases" evidence="6">
    <location>
        <begin position="246"/>
        <end position="322"/>
    </location>
</feature>
<dbReference type="SMART" id="SM00547">
    <property type="entry name" value="ZnF_RBZ"/>
    <property type="match status" value="2"/>
</dbReference>
<keyword evidence="1" id="KW-0479">Metal-binding</keyword>
<feature type="domain" description="RanBP2-type" evidence="7">
    <location>
        <begin position="745"/>
        <end position="774"/>
    </location>
</feature>
<reference evidence="8" key="1">
    <citation type="submission" date="2023-10" db="EMBL/GenBank/DDBJ databases">
        <authorList>
            <person name="Chen Y."/>
            <person name="Shah S."/>
            <person name="Dougan E. K."/>
            <person name="Thang M."/>
            <person name="Chan C."/>
        </authorList>
    </citation>
    <scope>NUCLEOTIDE SEQUENCE [LARGE SCALE GENOMIC DNA]</scope>
</reference>
<evidence type="ECO:0000256" key="5">
    <source>
        <dbReference type="SAM" id="MobiDB-lite"/>
    </source>
</evidence>
<keyword evidence="3" id="KW-0862">Zinc</keyword>
<proteinExistence type="predicted"/>
<dbReference type="Gene3D" id="4.10.1060.10">
    <property type="entry name" value="Zinc finger, RanBP2-type"/>
    <property type="match status" value="2"/>
</dbReference>
<evidence type="ECO:0000256" key="2">
    <source>
        <dbReference type="ARBA" id="ARBA00022771"/>
    </source>
</evidence>
<evidence type="ECO:0000313" key="9">
    <source>
        <dbReference type="Proteomes" id="UP001189429"/>
    </source>
</evidence>
<keyword evidence="9" id="KW-1185">Reference proteome</keyword>
<dbReference type="InterPro" id="IPR001876">
    <property type="entry name" value="Znf_RanBP2"/>
</dbReference>
<dbReference type="EMBL" id="CAUYUJ010014489">
    <property type="protein sequence ID" value="CAK0841886.1"/>
    <property type="molecule type" value="Genomic_DNA"/>
</dbReference>
<dbReference type="InterPro" id="IPR000387">
    <property type="entry name" value="Tyr_Pase_dom"/>
</dbReference>
<feature type="compositionally biased region" description="Basic and acidic residues" evidence="5">
    <location>
        <begin position="401"/>
        <end position="413"/>
    </location>
</feature>
<evidence type="ECO:0000256" key="1">
    <source>
        <dbReference type="ARBA" id="ARBA00022723"/>
    </source>
</evidence>
<dbReference type="PANTHER" id="PTHR23339">
    <property type="entry name" value="TYROSINE SPECIFIC PROTEIN PHOSPHATASE AND DUAL SPECIFICITY PROTEIN PHOSPHATASE"/>
    <property type="match status" value="1"/>
</dbReference>
<dbReference type="PROSITE" id="PS50199">
    <property type="entry name" value="ZF_RANBP2_2"/>
    <property type="match status" value="2"/>
</dbReference>
<name>A0ABN9T9Q4_9DINO</name>
<accession>A0ABN9T9Q4</accession>
<dbReference type="InterPro" id="IPR050561">
    <property type="entry name" value="PTP"/>
</dbReference>
<evidence type="ECO:0000259" key="7">
    <source>
        <dbReference type="PROSITE" id="PS50199"/>
    </source>
</evidence>
<feature type="region of interest" description="Disordered" evidence="5">
    <location>
        <begin position="77"/>
        <end position="153"/>
    </location>
</feature>
<evidence type="ECO:0000256" key="4">
    <source>
        <dbReference type="PROSITE-ProRule" id="PRU00322"/>
    </source>
</evidence>
<evidence type="ECO:0000313" key="8">
    <source>
        <dbReference type="EMBL" id="CAK0841886.1"/>
    </source>
</evidence>
<dbReference type="Proteomes" id="UP001189429">
    <property type="component" value="Unassembled WGS sequence"/>
</dbReference>
<feature type="region of interest" description="Disordered" evidence="5">
    <location>
        <begin position="381"/>
        <end position="416"/>
    </location>
</feature>
<gene>
    <name evidence="8" type="ORF">PCOR1329_LOCUS36957</name>
</gene>
<dbReference type="InterPro" id="IPR029021">
    <property type="entry name" value="Prot-tyrosine_phosphatase-like"/>
</dbReference>
<feature type="region of interest" description="Disordered" evidence="5">
    <location>
        <begin position="462"/>
        <end position="484"/>
    </location>
</feature>
<comment type="caution">
    <text evidence="8">The sequence shown here is derived from an EMBL/GenBank/DDBJ whole genome shotgun (WGS) entry which is preliminary data.</text>
</comment>
<organism evidence="8 9">
    <name type="scientific">Prorocentrum cordatum</name>
    <dbReference type="NCBI Taxonomy" id="2364126"/>
    <lineage>
        <taxon>Eukaryota</taxon>
        <taxon>Sar</taxon>
        <taxon>Alveolata</taxon>
        <taxon>Dinophyceae</taxon>
        <taxon>Prorocentrales</taxon>
        <taxon>Prorocentraceae</taxon>
        <taxon>Prorocentrum</taxon>
    </lineage>
</organism>
<evidence type="ECO:0008006" key="10">
    <source>
        <dbReference type="Google" id="ProtNLM"/>
    </source>
</evidence>
<dbReference type="SUPFAM" id="SSF52799">
    <property type="entry name" value="(Phosphotyrosine protein) phosphatases II"/>
    <property type="match status" value="1"/>
</dbReference>
<evidence type="ECO:0000259" key="6">
    <source>
        <dbReference type="PROSITE" id="PS50056"/>
    </source>
</evidence>